<reference evidence="2 3" key="1">
    <citation type="journal article" date="2018" name="Nat. Ecol. Evol.">
        <title>Genomic signatures of mitonuclear coevolution across populations of Tigriopus californicus.</title>
        <authorList>
            <person name="Barreto F.S."/>
            <person name="Watson E.T."/>
            <person name="Lima T.G."/>
            <person name="Willett C.S."/>
            <person name="Edmands S."/>
            <person name="Li W."/>
            <person name="Burton R.S."/>
        </authorList>
    </citation>
    <scope>NUCLEOTIDE SEQUENCE [LARGE SCALE GENOMIC DNA]</scope>
    <source>
        <strain evidence="2 3">San Diego</strain>
    </source>
</reference>
<keyword evidence="3" id="KW-1185">Reference proteome</keyword>
<sequence>MKVLVTGGAGFVGSNLVERLIHLGHIVISVDNYSTGLIENHVNGCEYIQDDIVTMKTFPEVDVVFHLAAVARIRPSFQDPMGYFKTNAWGTLNLVDWCAQNEVPLIYAASSSKFHGKFKNPYTFSKEIGQEVIHLYSKHFGLKFSTAVFFNVYGPKQLLTGGYTTLIGNWLNCLQTDQECIIYGDGEQRRDFTHIDDVVDGLVAILEQGAYGYEFNFGSGQNYSVNEVAAMFGISPRYEPALPGEARNTLNEDKTAANVLGWLPRRNLPNYIQTNCIKCCL</sequence>
<organism evidence="2 3">
    <name type="scientific">Tigriopus californicus</name>
    <name type="common">Marine copepod</name>
    <dbReference type="NCBI Taxonomy" id="6832"/>
    <lineage>
        <taxon>Eukaryota</taxon>
        <taxon>Metazoa</taxon>
        <taxon>Ecdysozoa</taxon>
        <taxon>Arthropoda</taxon>
        <taxon>Crustacea</taxon>
        <taxon>Multicrustacea</taxon>
        <taxon>Hexanauplia</taxon>
        <taxon>Copepoda</taxon>
        <taxon>Harpacticoida</taxon>
        <taxon>Harpacticidae</taxon>
        <taxon>Tigriopus</taxon>
    </lineage>
</organism>
<evidence type="ECO:0000313" key="2">
    <source>
        <dbReference type="EMBL" id="TRY80129.1"/>
    </source>
</evidence>
<dbReference type="STRING" id="6832.A0A553PR16"/>
<dbReference type="PANTHER" id="PTHR43245">
    <property type="entry name" value="BIFUNCTIONAL POLYMYXIN RESISTANCE PROTEIN ARNA"/>
    <property type="match status" value="1"/>
</dbReference>
<proteinExistence type="predicted"/>
<gene>
    <name evidence="2" type="ORF">TCAL_10787</name>
</gene>
<dbReference type="InterPro" id="IPR050177">
    <property type="entry name" value="Lipid_A_modif_metabolic_enz"/>
</dbReference>
<feature type="domain" description="NAD-dependent epimerase/dehydratase" evidence="1">
    <location>
        <begin position="3"/>
        <end position="216"/>
    </location>
</feature>
<dbReference type="OMA" id="GCRHNKV"/>
<dbReference type="AlphaFoldDB" id="A0A553PR16"/>
<evidence type="ECO:0000313" key="3">
    <source>
        <dbReference type="Proteomes" id="UP000318571"/>
    </source>
</evidence>
<dbReference type="EMBL" id="VCGU01000002">
    <property type="protein sequence ID" value="TRY80129.1"/>
    <property type="molecule type" value="Genomic_DNA"/>
</dbReference>
<protein>
    <recommendedName>
        <fullName evidence="1">NAD-dependent epimerase/dehydratase domain-containing protein</fullName>
    </recommendedName>
</protein>
<comment type="caution">
    <text evidence="2">The sequence shown here is derived from an EMBL/GenBank/DDBJ whole genome shotgun (WGS) entry which is preliminary data.</text>
</comment>
<dbReference type="Pfam" id="PF01370">
    <property type="entry name" value="Epimerase"/>
    <property type="match status" value="1"/>
</dbReference>
<dbReference type="InterPro" id="IPR036291">
    <property type="entry name" value="NAD(P)-bd_dom_sf"/>
</dbReference>
<accession>A0A553PR16</accession>
<dbReference type="PANTHER" id="PTHR43245:SF13">
    <property type="entry name" value="UDP-D-APIOSE_UDP-D-XYLOSE SYNTHASE 2"/>
    <property type="match status" value="1"/>
</dbReference>
<name>A0A553PR16_TIGCA</name>
<evidence type="ECO:0000259" key="1">
    <source>
        <dbReference type="Pfam" id="PF01370"/>
    </source>
</evidence>
<dbReference type="Gene3D" id="3.40.50.720">
    <property type="entry name" value="NAD(P)-binding Rossmann-like Domain"/>
    <property type="match status" value="1"/>
</dbReference>
<dbReference type="Proteomes" id="UP000318571">
    <property type="component" value="Chromosome 6"/>
</dbReference>
<dbReference type="InterPro" id="IPR001509">
    <property type="entry name" value="Epimerase_deHydtase"/>
</dbReference>
<dbReference type="SUPFAM" id="SSF51735">
    <property type="entry name" value="NAD(P)-binding Rossmann-fold domains"/>
    <property type="match status" value="1"/>
</dbReference>